<keyword evidence="1" id="KW-0472">Membrane</keyword>
<protein>
    <submittedName>
        <fullName evidence="2">(rape) hypothetical protein</fullName>
    </submittedName>
</protein>
<keyword evidence="1" id="KW-1133">Transmembrane helix</keyword>
<proteinExistence type="predicted"/>
<dbReference type="AlphaFoldDB" id="A0A816KWT5"/>
<feature type="non-terminal residue" evidence="2">
    <location>
        <position position="168"/>
    </location>
</feature>
<dbReference type="PANTHER" id="PTHR33390">
    <property type="entry name" value="STRESS UP-REGULATED NOD 19 PROTEIN"/>
    <property type="match status" value="1"/>
</dbReference>
<dbReference type="Pfam" id="PF07712">
    <property type="entry name" value="SURNod19"/>
    <property type="match status" value="1"/>
</dbReference>
<evidence type="ECO:0000256" key="1">
    <source>
        <dbReference type="SAM" id="Phobius"/>
    </source>
</evidence>
<sequence>VEYDVKPCKTKGDGCVDVKKKSLMMPFNGYIVYGVAHQHAGGIGAALYREDGEVICSSMPKYGNGDEPGSEAGYIVGMSSCYPEPVKVTNGETLSLEFNYSNVIGHTGVMGLFYILVSQQLPGPKLPAHSSSMSFLAFLAVTVAVVVLIVAVVYRRKNREDGYQSLST</sequence>
<dbReference type="Proteomes" id="UP001295469">
    <property type="component" value="Chromosome C02"/>
</dbReference>
<dbReference type="InterPro" id="IPR011692">
    <property type="entry name" value="Stress_up-reg_Nod19"/>
</dbReference>
<evidence type="ECO:0000313" key="2">
    <source>
        <dbReference type="EMBL" id="CAF1921408.1"/>
    </source>
</evidence>
<feature type="transmembrane region" description="Helical" evidence="1">
    <location>
        <begin position="103"/>
        <end position="121"/>
    </location>
</feature>
<keyword evidence="1" id="KW-0812">Transmembrane</keyword>
<dbReference type="EMBL" id="HG994366">
    <property type="protein sequence ID" value="CAF1921408.1"/>
    <property type="molecule type" value="Genomic_DNA"/>
</dbReference>
<reference evidence="2" key="1">
    <citation type="submission" date="2021-01" db="EMBL/GenBank/DDBJ databases">
        <authorList>
            <consortium name="Genoscope - CEA"/>
            <person name="William W."/>
        </authorList>
    </citation>
    <scope>NUCLEOTIDE SEQUENCE</scope>
</reference>
<accession>A0A816KWT5</accession>
<organism evidence="2">
    <name type="scientific">Brassica napus</name>
    <name type="common">Rape</name>
    <dbReference type="NCBI Taxonomy" id="3708"/>
    <lineage>
        <taxon>Eukaryota</taxon>
        <taxon>Viridiplantae</taxon>
        <taxon>Streptophyta</taxon>
        <taxon>Embryophyta</taxon>
        <taxon>Tracheophyta</taxon>
        <taxon>Spermatophyta</taxon>
        <taxon>Magnoliopsida</taxon>
        <taxon>eudicotyledons</taxon>
        <taxon>Gunneridae</taxon>
        <taxon>Pentapetalae</taxon>
        <taxon>rosids</taxon>
        <taxon>malvids</taxon>
        <taxon>Brassicales</taxon>
        <taxon>Brassicaceae</taxon>
        <taxon>Brassiceae</taxon>
        <taxon>Brassica</taxon>
    </lineage>
</organism>
<name>A0A816KWT5_BRANA</name>
<dbReference type="PANTHER" id="PTHR33390:SF1">
    <property type="entry name" value="STRESS UP-REGULATED NOD 19 PROTEIN"/>
    <property type="match status" value="1"/>
</dbReference>
<feature type="transmembrane region" description="Helical" evidence="1">
    <location>
        <begin position="133"/>
        <end position="154"/>
    </location>
</feature>
<gene>
    <name evidence="2" type="ORF">DARMORV10_C02P61650.1</name>
</gene>